<evidence type="ECO:0000313" key="2">
    <source>
        <dbReference type="EMBL" id="QAT62466.1"/>
    </source>
</evidence>
<dbReference type="EMBL" id="CP035282">
    <property type="protein sequence ID" value="QAT62466.1"/>
    <property type="molecule type" value="Genomic_DNA"/>
</dbReference>
<gene>
    <name evidence="2" type="ORF">EQM13_13275</name>
</gene>
<evidence type="ECO:0000259" key="1">
    <source>
        <dbReference type="SMART" id="SM00909"/>
    </source>
</evidence>
<keyword evidence="3" id="KW-1185">Reference proteome</keyword>
<sequence length="369" mass="42403">MSIIIYMKTMCRSDFMKKRIIILWTMIFMIGITAGCSIDSNKDNSNIDAENIQEETIYIPDYYPFKKNTVMYYSGEGNEYAEKKSYFEYIGNNRAQQKILNPGTNMVSILEYKDGELKEIYSEEEFYNIENLLNVDEEKNTVILKEPLNVGASWTLPDGTKRTITGSNVAIETPLREFKALEVTTQMGEDKVEKDYYAKGIGLVASIYNDGETEIKTLLEKIEENAPLVQNMRFYYILNSGEKIVYTQNDIGFKTNEGIEKLFENGFKNPPSEKLISPISQNTAINKINFDKKNRTVKVDFSNELTEEMNAGSNFEAQIIKSIVNTFGDYYDADKIYISTEGVPYSTGHFQLREGEFFSVEEKDVEEFK</sequence>
<dbReference type="Pfam" id="PF10646">
    <property type="entry name" value="Germane"/>
    <property type="match status" value="1"/>
</dbReference>
<protein>
    <recommendedName>
        <fullName evidence="1">GerMN domain-containing protein</fullName>
    </recommendedName>
</protein>
<name>A0A410QEY6_9FIRM</name>
<dbReference type="AlphaFoldDB" id="A0A410QEY6"/>
<dbReference type="OrthoDB" id="1683231at2"/>
<organism evidence="2 3">
    <name type="scientific">Acidilutibacter cellobiosedens</name>
    <dbReference type="NCBI Taxonomy" id="2507161"/>
    <lineage>
        <taxon>Bacteria</taxon>
        <taxon>Bacillati</taxon>
        <taxon>Bacillota</taxon>
        <taxon>Tissierellia</taxon>
        <taxon>Tissierellales</taxon>
        <taxon>Acidilutibacteraceae</taxon>
        <taxon>Acidilutibacter</taxon>
    </lineage>
</organism>
<reference evidence="3" key="1">
    <citation type="submission" date="2019-01" db="EMBL/GenBank/DDBJ databases">
        <title>Draft genomes of a novel of Sporanaerobacter strains.</title>
        <authorList>
            <person name="Ma S."/>
        </authorList>
    </citation>
    <scope>NUCLEOTIDE SEQUENCE [LARGE SCALE GENOMIC DNA]</scope>
    <source>
        <strain evidence="3">NJN-17</strain>
    </source>
</reference>
<accession>A0A410QEY6</accession>
<proteinExistence type="predicted"/>
<feature type="domain" description="GerMN" evidence="1">
    <location>
        <begin position="260"/>
        <end position="349"/>
    </location>
</feature>
<dbReference type="Proteomes" id="UP000287969">
    <property type="component" value="Chromosome"/>
</dbReference>
<dbReference type="SMART" id="SM00909">
    <property type="entry name" value="Germane"/>
    <property type="match status" value="1"/>
</dbReference>
<evidence type="ECO:0000313" key="3">
    <source>
        <dbReference type="Proteomes" id="UP000287969"/>
    </source>
</evidence>
<dbReference type="KEGG" id="spoa:EQM13_13275"/>
<dbReference type="InterPro" id="IPR019606">
    <property type="entry name" value="GerMN"/>
</dbReference>